<dbReference type="SUPFAM" id="SSF81383">
    <property type="entry name" value="F-box domain"/>
    <property type="match status" value="1"/>
</dbReference>
<feature type="domain" description="F-box" evidence="2">
    <location>
        <begin position="54"/>
        <end position="100"/>
    </location>
</feature>
<reference evidence="3" key="1">
    <citation type="submission" date="2020-10" db="EMBL/GenBank/DDBJ databases">
        <authorList>
            <person name="Kusch S."/>
        </authorList>
    </citation>
    <scope>NUCLEOTIDE SEQUENCE</scope>
    <source>
        <strain evidence="3">SwB9</strain>
    </source>
</reference>
<protein>
    <submittedName>
        <fullName evidence="3">B7217803-564f-44a3-b5ba-27c8b1be8e7a</fullName>
    </submittedName>
</protein>
<dbReference type="Pfam" id="PF00646">
    <property type="entry name" value="F-box"/>
    <property type="match status" value="1"/>
</dbReference>
<dbReference type="InterPro" id="IPR036047">
    <property type="entry name" value="F-box-like_dom_sf"/>
</dbReference>
<feature type="region of interest" description="Disordered" evidence="1">
    <location>
        <begin position="216"/>
        <end position="255"/>
    </location>
</feature>
<sequence>MAPPVSLSKDEFRLLTWIRPQFSQMTIQPESLQRNCPLDNGRLHPQVSASPSTVGSLECIPLEIMHLILNLLDLQSLTDIRAVSWRARALVDSVPEYNSIVKHCPDALRALLSTRMAVHFTASDIFEALCTECCFVCGQFGPFLDMFTAQRCCFICLASSDSLLSMTASSARKEFGLDLKMMRTIPTLLSIPGEYTESERTYRRRTRLVRMLSANATKSHHHDTDNLHQRPVSPATSSLQPSEPRPIRNSHPSLQKFDTRFQNPHRFMPMLRFPSLDRRMGKLDWGVSCQACHHGPRNKRRGYCDWNTVYSSSGYIGHFHKCEVSQRARVEIPKYIDHDGTNQWLLDAQFLGFVSELRVLRTFS</sequence>
<evidence type="ECO:0000313" key="3">
    <source>
        <dbReference type="EMBL" id="CAD6447962.1"/>
    </source>
</evidence>
<proteinExistence type="predicted"/>
<dbReference type="AlphaFoldDB" id="A0A8H2ZQM4"/>
<gene>
    <name evidence="3" type="ORF">SCLTRI_LOCUS7754</name>
</gene>
<comment type="caution">
    <text evidence="3">The sequence shown here is derived from an EMBL/GenBank/DDBJ whole genome shotgun (WGS) entry which is preliminary data.</text>
</comment>
<dbReference type="InterPro" id="IPR001810">
    <property type="entry name" value="F-box_dom"/>
</dbReference>
<evidence type="ECO:0000256" key="1">
    <source>
        <dbReference type="SAM" id="MobiDB-lite"/>
    </source>
</evidence>
<dbReference type="Proteomes" id="UP000624404">
    <property type="component" value="Unassembled WGS sequence"/>
</dbReference>
<organism evidence="3 4">
    <name type="scientific">Sclerotinia trifoliorum</name>
    <dbReference type="NCBI Taxonomy" id="28548"/>
    <lineage>
        <taxon>Eukaryota</taxon>
        <taxon>Fungi</taxon>
        <taxon>Dikarya</taxon>
        <taxon>Ascomycota</taxon>
        <taxon>Pezizomycotina</taxon>
        <taxon>Leotiomycetes</taxon>
        <taxon>Helotiales</taxon>
        <taxon>Sclerotiniaceae</taxon>
        <taxon>Sclerotinia</taxon>
    </lineage>
</organism>
<name>A0A8H2ZQM4_9HELO</name>
<evidence type="ECO:0000259" key="2">
    <source>
        <dbReference type="PROSITE" id="PS50181"/>
    </source>
</evidence>
<dbReference type="OrthoDB" id="2687876at2759"/>
<evidence type="ECO:0000313" key="4">
    <source>
        <dbReference type="Proteomes" id="UP000624404"/>
    </source>
</evidence>
<accession>A0A8H2ZQM4</accession>
<dbReference type="PROSITE" id="PS50181">
    <property type="entry name" value="FBOX"/>
    <property type="match status" value="1"/>
</dbReference>
<keyword evidence="4" id="KW-1185">Reference proteome</keyword>
<dbReference type="EMBL" id="CAJHIA010000030">
    <property type="protein sequence ID" value="CAD6447962.1"/>
    <property type="molecule type" value="Genomic_DNA"/>
</dbReference>